<dbReference type="PANTHER" id="PTHR45681">
    <property type="entry name" value="POLYKETIDE SYNTHASE 44-RELATED"/>
    <property type="match status" value="1"/>
</dbReference>
<dbReference type="CDD" id="cd02440">
    <property type="entry name" value="AdoMet_MTases"/>
    <property type="match status" value="1"/>
</dbReference>
<dbReference type="GO" id="GO:0016740">
    <property type="term" value="F:transferase activity"/>
    <property type="evidence" value="ECO:0007669"/>
    <property type="project" value="UniProtKB-KW"/>
</dbReference>
<dbReference type="RefSeq" id="WP_173063301.1">
    <property type="nucleotide sequence ID" value="NZ_BAABGO010000010.1"/>
</dbReference>
<dbReference type="InterPro" id="IPR013217">
    <property type="entry name" value="Methyltransf_12"/>
</dbReference>
<evidence type="ECO:0000313" key="3">
    <source>
        <dbReference type="EMBL" id="GFJ82581.1"/>
    </source>
</evidence>
<dbReference type="Pfam" id="PF08242">
    <property type="entry name" value="Methyltransf_12"/>
    <property type="match status" value="1"/>
</dbReference>
<evidence type="ECO:0000256" key="1">
    <source>
        <dbReference type="ARBA" id="ARBA00022679"/>
    </source>
</evidence>
<dbReference type="PANTHER" id="PTHR45681:SF6">
    <property type="entry name" value="POLYKETIDE SYNTHASE 37"/>
    <property type="match status" value="1"/>
</dbReference>
<keyword evidence="1" id="KW-0808">Transferase</keyword>
<proteinExistence type="predicted"/>
<comment type="caution">
    <text evidence="3">The sequence shown here is derived from an EMBL/GenBank/DDBJ whole genome shotgun (WGS) entry which is preliminary data.</text>
</comment>
<reference evidence="3 4" key="2">
    <citation type="submission" date="2020-03" db="EMBL/GenBank/DDBJ databases">
        <authorList>
            <person name="Ichikawa N."/>
            <person name="Kimura A."/>
            <person name="Kitahashi Y."/>
            <person name="Uohara A."/>
        </authorList>
    </citation>
    <scope>NUCLEOTIDE SEQUENCE [LARGE SCALE GENOMIC DNA]</scope>
    <source>
        <strain evidence="3 4">NBRC 108639</strain>
    </source>
</reference>
<evidence type="ECO:0000313" key="4">
    <source>
        <dbReference type="Proteomes" id="UP000482800"/>
    </source>
</evidence>
<dbReference type="SUPFAM" id="SSF53335">
    <property type="entry name" value="S-adenosyl-L-methionine-dependent methyltransferases"/>
    <property type="match status" value="1"/>
</dbReference>
<dbReference type="InterPro" id="IPR029063">
    <property type="entry name" value="SAM-dependent_MTases_sf"/>
</dbReference>
<sequence length="366" mass="39838">MTGTAVAAVPLDLDRYRRFRVDFDALTDLVRDRVAAEFAGVLPAPGGVVGRTELAARLSVVPAYTRLFDALVDLLVREGHLRADGDHLIVTPRLARAGAATLGDGHPEVAEYLPLLAACQGHALDVMSGRRAGTDVLFPGGSMALVAELYTDNVQTGYFNRLAADRVRAHVEAFARRFPHSTPQVFEVGAGTGATTAFVLAALADHADRLRYVYTDVGPGFLRLARKRFSKSFMDFARYNIEASPEPQGFEPHSMDVVLASNVLHATHRIGDTLEQCRRLLKPGGILVVNEMTQRLDYNTVTFGLMDGWWRYAADDPRIPGSPLLSRAGWTAALGRAGFADVELHGVPILEEDEQVQSLVVAHRAT</sequence>
<dbReference type="Proteomes" id="UP000482800">
    <property type="component" value="Unassembled WGS sequence"/>
</dbReference>
<protein>
    <recommendedName>
        <fullName evidence="2">Methyltransferase type 12 domain-containing protein</fullName>
    </recommendedName>
</protein>
<evidence type="ECO:0000259" key="2">
    <source>
        <dbReference type="Pfam" id="PF08242"/>
    </source>
</evidence>
<dbReference type="Gene3D" id="3.40.50.150">
    <property type="entry name" value="Vaccinia Virus protein VP39"/>
    <property type="match status" value="1"/>
</dbReference>
<organism evidence="3 4">
    <name type="scientific">Phytohabitans houttuyneae</name>
    <dbReference type="NCBI Taxonomy" id="1076126"/>
    <lineage>
        <taxon>Bacteria</taxon>
        <taxon>Bacillati</taxon>
        <taxon>Actinomycetota</taxon>
        <taxon>Actinomycetes</taxon>
        <taxon>Micromonosporales</taxon>
        <taxon>Micromonosporaceae</taxon>
    </lineage>
</organism>
<keyword evidence="4" id="KW-1185">Reference proteome</keyword>
<name>A0A6V8KJG6_9ACTN</name>
<dbReference type="EMBL" id="BLPF01000002">
    <property type="protein sequence ID" value="GFJ82581.1"/>
    <property type="molecule type" value="Genomic_DNA"/>
</dbReference>
<dbReference type="InterPro" id="IPR050444">
    <property type="entry name" value="Polyketide_Synthase"/>
</dbReference>
<gene>
    <name evidence="3" type="ORF">Phou_067610</name>
</gene>
<dbReference type="AlphaFoldDB" id="A0A6V8KJG6"/>
<reference evidence="3 4" key="1">
    <citation type="submission" date="2020-03" db="EMBL/GenBank/DDBJ databases">
        <title>Whole genome shotgun sequence of Phytohabitans houttuyneae NBRC 108639.</title>
        <authorList>
            <person name="Komaki H."/>
            <person name="Tamura T."/>
        </authorList>
    </citation>
    <scope>NUCLEOTIDE SEQUENCE [LARGE SCALE GENOMIC DNA]</scope>
    <source>
        <strain evidence="3 4">NBRC 108639</strain>
    </source>
</reference>
<accession>A0A6V8KJG6</accession>
<feature type="domain" description="Methyltransferase type 12" evidence="2">
    <location>
        <begin position="187"/>
        <end position="287"/>
    </location>
</feature>